<gene>
    <name evidence="2" type="ORF">MFFC18_14870</name>
</gene>
<accession>A0A5B9P814</accession>
<reference evidence="2 3" key="1">
    <citation type="submission" date="2019-08" db="EMBL/GenBank/DDBJ databases">
        <title>Deep-cultivation of Planctomycetes and their phenomic and genomic characterization uncovers novel biology.</title>
        <authorList>
            <person name="Wiegand S."/>
            <person name="Jogler M."/>
            <person name="Boedeker C."/>
            <person name="Pinto D."/>
            <person name="Vollmers J."/>
            <person name="Rivas-Marin E."/>
            <person name="Kohn T."/>
            <person name="Peeters S.H."/>
            <person name="Heuer A."/>
            <person name="Rast P."/>
            <person name="Oberbeckmann S."/>
            <person name="Bunk B."/>
            <person name="Jeske O."/>
            <person name="Meyerdierks A."/>
            <person name="Storesund J.E."/>
            <person name="Kallscheuer N."/>
            <person name="Luecker S."/>
            <person name="Lage O.M."/>
            <person name="Pohl T."/>
            <person name="Merkel B.J."/>
            <person name="Hornburger P."/>
            <person name="Mueller R.-W."/>
            <person name="Bruemmer F."/>
            <person name="Labrenz M."/>
            <person name="Spormann A.M."/>
            <person name="Op den Camp H."/>
            <person name="Overmann J."/>
            <person name="Amann R."/>
            <person name="Jetten M.S.M."/>
            <person name="Mascher T."/>
            <person name="Medema M.H."/>
            <person name="Devos D.P."/>
            <person name="Kaster A.-K."/>
            <person name="Ovreas L."/>
            <person name="Rohde M."/>
            <person name="Galperin M.Y."/>
            <person name="Jogler C."/>
        </authorList>
    </citation>
    <scope>NUCLEOTIDE SEQUENCE [LARGE SCALE GENOMIC DNA]</scope>
    <source>
        <strain evidence="2 3">FC18</strain>
    </source>
</reference>
<dbReference type="AlphaFoldDB" id="A0A5B9P814"/>
<keyword evidence="1" id="KW-0472">Membrane</keyword>
<organism evidence="2 3">
    <name type="scientific">Mariniblastus fucicola</name>
    <dbReference type="NCBI Taxonomy" id="980251"/>
    <lineage>
        <taxon>Bacteria</taxon>
        <taxon>Pseudomonadati</taxon>
        <taxon>Planctomycetota</taxon>
        <taxon>Planctomycetia</taxon>
        <taxon>Pirellulales</taxon>
        <taxon>Pirellulaceae</taxon>
        <taxon>Mariniblastus</taxon>
    </lineage>
</organism>
<dbReference type="Proteomes" id="UP000322214">
    <property type="component" value="Chromosome"/>
</dbReference>
<evidence type="ECO:0000313" key="2">
    <source>
        <dbReference type="EMBL" id="QEG21629.1"/>
    </source>
</evidence>
<keyword evidence="1" id="KW-1133">Transmembrane helix</keyword>
<evidence type="ECO:0000313" key="3">
    <source>
        <dbReference type="Proteomes" id="UP000322214"/>
    </source>
</evidence>
<dbReference type="EMBL" id="CP042912">
    <property type="protein sequence ID" value="QEG21629.1"/>
    <property type="molecule type" value="Genomic_DNA"/>
</dbReference>
<evidence type="ECO:0000256" key="1">
    <source>
        <dbReference type="SAM" id="Phobius"/>
    </source>
</evidence>
<dbReference type="KEGG" id="mff:MFFC18_14870"/>
<keyword evidence="3" id="KW-1185">Reference proteome</keyword>
<feature type="transmembrane region" description="Helical" evidence="1">
    <location>
        <begin position="55"/>
        <end position="79"/>
    </location>
</feature>
<proteinExistence type="predicted"/>
<keyword evidence="1" id="KW-0812">Transmembrane</keyword>
<name>A0A5B9P814_9BACT</name>
<sequence length="81" mass="8486">MTDNPFKAPPEKAKPKSVSRTGIGCAAGLFLASLPTLFIGTTWALGGSRAHLSHLVVPLGLGMLVLAVTMTTIAVRIWLKS</sequence>
<protein>
    <submittedName>
        <fullName evidence="2">Uncharacterized protein</fullName>
    </submittedName>
</protein>
<feature type="transmembrane region" description="Helical" evidence="1">
    <location>
        <begin position="21"/>
        <end position="43"/>
    </location>
</feature>